<dbReference type="AlphaFoldDB" id="A0A1S8NIT3"/>
<evidence type="ECO:0000256" key="2">
    <source>
        <dbReference type="ARBA" id="ARBA00004141"/>
    </source>
</evidence>
<proteinExistence type="predicted"/>
<dbReference type="InterPro" id="IPR024478">
    <property type="entry name" value="HlyB_4HB_MCP"/>
</dbReference>
<accession>A0A1S8NIT3</accession>
<keyword evidence="4" id="KW-0597">Phosphoprotein</keyword>
<dbReference type="PANTHER" id="PTHR45528">
    <property type="entry name" value="SENSOR HISTIDINE KINASE CPXA"/>
    <property type="match status" value="1"/>
</dbReference>
<keyword evidence="6" id="KW-0418">Kinase</keyword>
<keyword evidence="8" id="KW-0812">Transmembrane</keyword>
<evidence type="ECO:0000256" key="3">
    <source>
        <dbReference type="ARBA" id="ARBA00012438"/>
    </source>
</evidence>
<dbReference type="Pfam" id="PF00672">
    <property type="entry name" value="HAMP"/>
    <property type="match status" value="1"/>
</dbReference>
<name>A0A1S8NIT3_CLOSA</name>
<comment type="caution">
    <text evidence="10">The sequence shown here is derived from an EMBL/GenBank/DDBJ whole genome shotgun (WGS) entry which is preliminary data.</text>
</comment>
<protein>
    <recommendedName>
        <fullName evidence="3">histidine kinase</fullName>
        <ecNumber evidence="3">2.7.13.3</ecNumber>
    </recommendedName>
</protein>
<evidence type="ECO:0000256" key="6">
    <source>
        <dbReference type="ARBA" id="ARBA00022777"/>
    </source>
</evidence>
<evidence type="ECO:0000256" key="1">
    <source>
        <dbReference type="ARBA" id="ARBA00000085"/>
    </source>
</evidence>
<evidence type="ECO:0000256" key="5">
    <source>
        <dbReference type="ARBA" id="ARBA00022679"/>
    </source>
</evidence>
<comment type="catalytic activity">
    <reaction evidence="1">
        <text>ATP + protein L-histidine = ADP + protein N-phospho-L-histidine.</text>
        <dbReference type="EC" id="2.7.13.3"/>
    </reaction>
</comment>
<dbReference type="GO" id="GO:0000155">
    <property type="term" value="F:phosphorelay sensor kinase activity"/>
    <property type="evidence" value="ECO:0007669"/>
    <property type="project" value="TreeGrafter"/>
</dbReference>
<keyword evidence="8" id="KW-1133">Transmembrane helix</keyword>
<dbReference type="RefSeq" id="WP_139355186.1">
    <property type="nucleotide sequence ID" value="NZ_LZYZ01000001.1"/>
</dbReference>
<keyword evidence="7 8" id="KW-0472">Membrane</keyword>
<dbReference type="STRING" id="169679.CSACC_40610"/>
<gene>
    <name evidence="10" type="ORF">CLOSAC_06700</name>
</gene>
<evidence type="ECO:0000256" key="7">
    <source>
        <dbReference type="ARBA" id="ARBA00023136"/>
    </source>
</evidence>
<dbReference type="EMBL" id="LZYZ01000001">
    <property type="protein sequence ID" value="OOM16399.1"/>
    <property type="molecule type" value="Genomic_DNA"/>
</dbReference>
<organism evidence="10 11">
    <name type="scientific">Clostridium saccharobutylicum</name>
    <dbReference type="NCBI Taxonomy" id="169679"/>
    <lineage>
        <taxon>Bacteria</taxon>
        <taxon>Bacillati</taxon>
        <taxon>Bacillota</taxon>
        <taxon>Clostridia</taxon>
        <taxon>Eubacteriales</taxon>
        <taxon>Clostridiaceae</taxon>
        <taxon>Clostridium</taxon>
    </lineage>
</organism>
<dbReference type="CDD" id="cd06225">
    <property type="entry name" value="HAMP"/>
    <property type="match status" value="1"/>
</dbReference>
<dbReference type="Pfam" id="PF12729">
    <property type="entry name" value="4HB_MCP_1"/>
    <property type="match status" value="1"/>
</dbReference>
<evidence type="ECO:0000259" key="9">
    <source>
        <dbReference type="PROSITE" id="PS50885"/>
    </source>
</evidence>
<keyword evidence="5" id="KW-0808">Transferase</keyword>
<sequence>MRNKLILSFLIVAMLIGIVGTSGVLVLRWVNRNTKQIYNDNLKSVDDILLIKENVSGIKSNTETIIHENDKTKIEEETKNINDMIEKNTSYISDYQKMRMTLEEEQFWLEFKNDLGIYTQKSQEIIDDINSNMLDKAQQKYLEIQPIEENMENIFNKIIEINLNSAQVANKNIDSILLTTSNIMIILSSILFICVILLGVFMSNYVNKLLKKIRDYAERIASFDFSTPIIIETKDEFGETASALNKAQENINKLLEKTLKALKI</sequence>
<comment type="subcellular location">
    <subcellularLocation>
        <location evidence="2">Membrane</location>
        <topology evidence="2">Multi-pass membrane protein</topology>
    </subcellularLocation>
</comment>
<dbReference type="Proteomes" id="UP000191154">
    <property type="component" value="Unassembled WGS sequence"/>
</dbReference>
<evidence type="ECO:0000256" key="4">
    <source>
        <dbReference type="ARBA" id="ARBA00022553"/>
    </source>
</evidence>
<dbReference type="PROSITE" id="PS50885">
    <property type="entry name" value="HAMP"/>
    <property type="match status" value="1"/>
</dbReference>
<feature type="domain" description="HAMP" evidence="9">
    <location>
        <begin position="204"/>
        <end position="256"/>
    </location>
</feature>
<evidence type="ECO:0000256" key="8">
    <source>
        <dbReference type="SAM" id="Phobius"/>
    </source>
</evidence>
<dbReference type="SMART" id="SM00304">
    <property type="entry name" value="HAMP"/>
    <property type="match status" value="1"/>
</dbReference>
<feature type="transmembrane region" description="Helical" evidence="8">
    <location>
        <begin position="183"/>
        <end position="206"/>
    </location>
</feature>
<evidence type="ECO:0000313" key="10">
    <source>
        <dbReference type="EMBL" id="OOM16399.1"/>
    </source>
</evidence>
<dbReference type="PANTHER" id="PTHR45528:SF10">
    <property type="entry name" value="METHYL-ACCEPTING CHEMOTAXIS PROTEIN"/>
    <property type="match status" value="1"/>
</dbReference>
<evidence type="ECO:0000313" key="11">
    <source>
        <dbReference type="Proteomes" id="UP000191154"/>
    </source>
</evidence>
<reference evidence="10 11" key="1">
    <citation type="submission" date="2016-05" db="EMBL/GenBank/DDBJ databases">
        <title>Microbial solvent formation.</title>
        <authorList>
            <person name="Poehlein A."/>
            <person name="Montoya Solano J.D."/>
            <person name="Flitsch S."/>
            <person name="Krabben P."/>
            <person name="Duerre P."/>
            <person name="Daniel R."/>
        </authorList>
    </citation>
    <scope>NUCLEOTIDE SEQUENCE [LARGE SCALE GENOMIC DNA]</scope>
    <source>
        <strain evidence="10 11">L1-8</strain>
    </source>
</reference>
<dbReference type="EC" id="2.7.13.3" evidence="3"/>
<dbReference type="InterPro" id="IPR003660">
    <property type="entry name" value="HAMP_dom"/>
</dbReference>
<dbReference type="InterPro" id="IPR050398">
    <property type="entry name" value="HssS/ArlS-like"/>
</dbReference>
<dbReference type="GO" id="GO:0005886">
    <property type="term" value="C:plasma membrane"/>
    <property type="evidence" value="ECO:0007669"/>
    <property type="project" value="TreeGrafter"/>
</dbReference>
<dbReference type="Gene3D" id="6.10.340.10">
    <property type="match status" value="1"/>
</dbReference>
<dbReference type="SUPFAM" id="SSF158472">
    <property type="entry name" value="HAMP domain-like"/>
    <property type="match status" value="1"/>
</dbReference>